<reference evidence="2 3" key="1">
    <citation type="journal article" date="2015" name="Proc. Natl. Acad. Sci. U.S.A.">
        <title>The resurrection genome of Boea hygrometrica: A blueprint for survival of dehydration.</title>
        <authorList>
            <person name="Xiao L."/>
            <person name="Yang G."/>
            <person name="Zhang L."/>
            <person name="Yang X."/>
            <person name="Zhao S."/>
            <person name="Ji Z."/>
            <person name="Zhou Q."/>
            <person name="Hu M."/>
            <person name="Wang Y."/>
            <person name="Chen M."/>
            <person name="Xu Y."/>
            <person name="Jin H."/>
            <person name="Xiao X."/>
            <person name="Hu G."/>
            <person name="Bao F."/>
            <person name="Hu Y."/>
            <person name="Wan P."/>
            <person name="Li L."/>
            <person name="Deng X."/>
            <person name="Kuang T."/>
            <person name="Xiang C."/>
            <person name="Zhu J.K."/>
            <person name="Oliver M.J."/>
            <person name="He Y."/>
        </authorList>
    </citation>
    <scope>NUCLEOTIDE SEQUENCE [LARGE SCALE GENOMIC DNA]</scope>
    <source>
        <strain evidence="3">cv. XS01</strain>
    </source>
</reference>
<organism evidence="2 3">
    <name type="scientific">Dorcoceras hygrometricum</name>
    <dbReference type="NCBI Taxonomy" id="472368"/>
    <lineage>
        <taxon>Eukaryota</taxon>
        <taxon>Viridiplantae</taxon>
        <taxon>Streptophyta</taxon>
        <taxon>Embryophyta</taxon>
        <taxon>Tracheophyta</taxon>
        <taxon>Spermatophyta</taxon>
        <taxon>Magnoliopsida</taxon>
        <taxon>eudicotyledons</taxon>
        <taxon>Gunneridae</taxon>
        <taxon>Pentapetalae</taxon>
        <taxon>asterids</taxon>
        <taxon>lamiids</taxon>
        <taxon>Lamiales</taxon>
        <taxon>Gesneriaceae</taxon>
        <taxon>Didymocarpoideae</taxon>
        <taxon>Trichosporeae</taxon>
        <taxon>Loxocarpinae</taxon>
        <taxon>Dorcoceras</taxon>
    </lineage>
</organism>
<name>A0A2Z7ACL6_9LAMI</name>
<keyword evidence="3" id="KW-1185">Reference proteome</keyword>
<protein>
    <submittedName>
        <fullName evidence="2">Uncharacterized protein</fullName>
    </submittedName>
</protein>
<sequence>MFDQIITIKSDYLGNLMSDPFDTSKVDQLGILSDPFGTINPDQLDTLKSDPFGTIKSDQLGTIKPNQLDTLKKFCLARLGPTSSAPLTDEEGSAGARRPAGELNNDDVSSNVSNQQKATAQTSSWYWKLAIAKRCRLNKSIRQCFAFTLKIQQMTCAMIKNQQIATGISNQLLQESSSSDANSAATQKFSSDAGVIFSMKISEFLDAKQDCCTESFMPQQGCFGFLYYVQRKVEFLVVGCVLQPEPVGAACFSFSENLCPYFGCDETKCDPGLEDSLELGTWIKVENVNVLAQVMLLARFTFALLSPSPHIYC</sequence>
<evidence type="ECO:0000313" key="2">
    <source>
        <dbReference type="EMBL" id="KZV16740.1"/>
    </source>
</evidence>
<dbReference type="Proteomes" id="UP000250235">
    <property type="component" value="Unassembled WGS sequence"/>
</dbReference>
<dbReference type="EMBL" id="KV018642">
    <property type="protein sequence ID" value="KZV16740.1"/>
    <property type="molecule type" value="Genomic_DNA"/>
</dbReference>
<gene>
    <name evidence="2" type="ORF">F511_41951</name>
</gene>
<evidence type="ECO:0000256" key="1">
    <source>
        <dbReference type="SAM" id="MobiDB-lite"/>
    </source>
</evidence>
<evidence type="ECO:0000313" key="3">
    <source>
        <dbReference type="Proteomes" id="UP000250235"/>
    </source>
</evidence>
<feature type="region of interest" description="Disordered" evidence="1">
    <location>
        <begin position="85"/>
        <end position="116"/>
    </location>
</feature>
<proteinExistence type="predicted"/>
<dbReference type="AlphaFoldDB" id="A0A2Z7ACL6"/>
<accession>A0A2Z7ACL6</accession>